<name>A0A814IXQ3_9BILA</name>
<dbReference type="Proteomes" id="UP000663845">
    <property type="component" value="Unassembled WGS sequence"/>
</dbReference>
<protein>
    <submittedName>
        <fullName evidence="1">Uncharacterized protein</fullName>
    </submittedName>
</protein>
<dbReference type="AlphaFoldDB" id="A0A814IXQ3"/>
<dbReference type="EMBL" id="CAJOAZ010006732">
    <property type="protein sequence ID" value="CAF4143337.1"/>
    <property type="molecule type" value="Genomic_DNA"/>
</dbReference>
<dbReference type="EMBL" id="CAJNOG010000163">
    <property type="protein sequence ID" value="CAF1028540.1"/>
    <property type="molecule type" value="Genomic_DNA"/>
</dbReference>
<evidence type="ECO:0000313" key="3">
    <source>
        <dbReference type="Proteomes" id="UP000663845"/>
    </source>
</evidence>
<evidence type="ECO:0000313" key="2">
    <source>
        <dbReference type="EMBL" id="CAF4143337.1"/>
    </source>
</evidence>
<evidence type="ECO:0000313" key="1">
    <source>
        <dbReference type="EMBL" id="CAF1028540.1"/>
    </source>
</evidence>
<accession>A0A814IXQ3</accession>
<dbReference type="Proteomes" id="UP000663844">
    <property type="component" value="Unassembled WGS sequence"/>
</dbReference>
<gene>
    <name evidence="1" type="ORF">JYZ213_LOCUS17468</name>
    <name evidence="2" type="ORF">OXD698_LOCUS37664</name>
</gene>
<proteinExistence type="predicted"/>
<organism evidence="1 3">
    <name type="scientific">Adineta steineri</name>
    <dbReference type="NCBI Taxonomy" id="433720"/>
    <lineage>
        <taxon>Eukaryota</taxon>
        <taxon>Metazoa</taxon>
        <taxon>Spiralia</taxon>
        <taxon>Gnathifera</taxon>
        <taxon>Rotifera</taxon>
        <taxon>Eurotatoria</taxon>
        <taxon>Bdelloidea</taxon>
        <taxon>Adinetida</taxon>
        <taxon>Adinetidae</taxon>
        <taxon>Adineta</taxon>
    </lineage>
</organism>
<sequence>MAIILSKESSLSYQITLEYHTIFHILDELKIEEQKIIDTIKKNLSRTRPVIVSTDQLEDYIKRIEFANEIILSLDYLVKKTFDTYISFINTYWETNEKFETIEQHRILSERYDMSMTEWQFLSSKIERFNDLAKGYI</sequence>
<comment type="caution">
    <text evidence="1">The sequence shown here is derived from an EMBL/GenBank/DDBJ whole genome shotgun (WGS) entry which is preliminary data.</text>
</comment>
<reference evidence="1" key="1">
    <citation type="submission" date="2021-02" db="EMBL/GenBank/DDBJ databases">
        <authorList>
            <person name="Nowell W R."/>
        </authorList>
    </citation>
    <scope>NUCLEOTIDE SEQUENCE</scope>
</reference>